<protein>
    <submittedName>
        <fullName evidence="1">Uncharacterized protein</fullName>
    </submittedName>
</protein>
<dbReference type="EMBL" id="MK285056">
    <property type="protein sequence ID" value="QDB00919.1"/>
    <property type="molecule type" value="Genomic_DNA"/>
</dbReference>
<reference evidence="1" key="1">
    <citation type="journal article" date="2019" name="Pathogens">
        <title>In silico Identification of Novel Toxin Homologs and Associated Mobile Genetic Elements in Clostridium perfringens.</title>
        <authorList>
            <person name="Lacey J.A."/>
            <person name="Johanesen P.A."/>
            <person name="Lyras D."/>
            <person name="Moore R.J."/>
        </authorList>
    </citation>
    <scope>NUCLEOTIDE SEQUENCE</scope>
    <source>
        <strain evidence="1">16SBCL571</strain>
    </source>
</reference>
<sequence>MAAGIINATEKARFTDTEDEIFKKRGTILKNTPRLRGTQNKKNLKHT</sequence>
<dbReference type="AlphaFoldDB" id="A0A4Y5T4C4"/>
<name>A0A4Y5T4C4_CLOPF</name>
<organism evidence="1">
    <name type="scientific">Clostridium perfringens</name>
    <dbReference type="NCBI Taxonomy" id="1502"/>
    <lineage>
        <taxon>Bacteria</taxon>
        <taxon>Bacillati</taxon>
        <taxon>Bacillota</taxon>
        <taxon>Clostridia</taxon>
        <taxon>Eubacteriales</taxon>
        <taxon>Clostridiaceae</taxon>
        <taxon>Clostridium</taxon>
    </lineage>
</organism>
<evidence type="ECO:0000313" key="1">
    <source>
        <dbReference type="EMBL" id="QDB00919.1"/>
    </source>
</evidence>
<accession>A0A4Y5T4C4</accession>
<proteinExistence type="predicted"/>